<gene>
    <name evidence="2" type="ORF">R3P38DRAFT_3181919</name>
</gene>
<keyword evidence="3" id="KW-1185">Reference proteome</keyword>
<feature type="compositionally biased region" description="Polar residues" evidence="1">
    <location>
        <begin position="574"/>
        <end position="590"/>
    </location>
</feature>
<feature type="compositionally biased region" description="Pro residues" evidence="1">
    <location>
        <begin position="518"/>
        <end position="529"/>
    </location>
</feature>
<dbReference type="EMBL" id="JAWWNJ010000017">
    <property type="protein sequence ID" value="KAK7037867.1"/>
    <property type="molecule type" value="Genomic_DNA"/>
</dbReference>
<organism evidence="2 3">
    <name type="scientific">Favolaschia claudopus</name>
    <dbReference type="NCBI Taxonomy" id="2862362"/>
    <lineage>
        <taxon>Eukaryota</taxon>
        <taxon>Fungi</taxon>
        <taxon>Dikarya</taxon>
        <taxon>Basidiomycota</taxon>
        <taxon>Agaricomycotina</taxon>
        <taxon>Agaricomycetes</taxon>
        <taxon>Agaricomycetidae</taxon>
        <taxon>Agaricales</taxon>
        <taxon>Marasmiineae</taxon>
        <taxon>Mycenaceae</taxon>
        <taxon>Favolaschia</taxon>
    </lineage>
</organism>
<sequence length="977" mass="110861">MDYIYLPDSRGEFLVPIWSLNAGTTFCSFLAPPSSVSPQLLKYANEVPMLLEEATPTDTLIEVNIAKYAFWYNPREHWLGFIPNQPPPEGPFYEDWVDPIKLVFSEAHVSLVDQSNDGYDSDGRSTGSQWYGVCVNYDWANRMCELGDALESVWRNTLANTDFYRKGRSLGVYGETPRVIDKSNLKDTFRHEDYAKEAILRARLALKSQVGFIAWLFTVVTVKDAKLSEEDENFLAAMRLPERPKTGYVYNLSRDRYEVNFQHLANHKVPFHYAWTQKEENDSIYLRYSPEYHREVSEALRDRGNPRVQDVPIQSLHSYPEWQRKLNITDWELRNISRGKRGGIVTDFKPDWSYEVVYEFGYGAKPLFHWNVIRAYAERFKAAVHEGEWGTLCTFFRYNPLGIDEPPFDRPTPVHQFSLTDFATNCPDDYPPEKDFYYESTTRARERSKTLYAPRPNRMFNSFNGHLVDEINLPQGPRVKGRPRPLIQRISRVAQDSSSGSYGEVLEPSPLKARLGPFAPPGFSPPPSPAGSRSRSPVLSSDWAKKMARGRTRSSRSLSPNNKGKGKQRRRSLSAESSRTLDSARNTGPPSVSGEFYSVESRAVSPSRMDLDEPSAADDAVVTAGSSGIPVAPTVLELSTQYRYETRRDAEDAFTRWIRVIVELEPRLRAYSGAAWNLPWLASGVLVFDDSRTLIRLKGLAAVYPLSITNIREALDMALRYGMPFEIYIPLAMADDFRDPSLSTLSKNSLASIYGAGYNDQLMTWTGLGEEHQYGVYQGTLLPLLQRPNAVAFIAKGGICKYVAELYAPDLVYRYVRGPSAQVSEFARGKTRRITKGSNPGLYTADQVSDTEVSMLLGHVKGAHAGADKTLWPPQALFEKYSPHMRGYLSAGAYNMLDNIRRRIVEEQCYEWRTRSEWVSYLRGGGRGKFTPAHVPDSSDFEHGSRMLAFSFPRDWECEKAAHVVLPEVFEPNLIMA</sequence>
<dbReference type="AlphaFoldDB" id="A0AAW0CFK0"/>
<name>A0AAW0CFK0_9AGAR</name>
<comment type="caution">
    <text evidence="2">The sequence shown here is derived from an EMBL/GenBank/DDBJ whole genome shotgun (WGS) entry which is preliminary data.</text>
</comment>
<protein>
    <submittedName>
        <fullName evidence="2">Uncharacterized protein</fullName>
    </submittedName>
</protein>
<dbReference type="Proteomes" id="UP001362999">
    <property type="component" value="Unassembled WGS sequence"/>
</dbReference>
<reference evidence="2 3" key="1">
    <citation type="journal article" date="2024" name="J Genomics">
        <title>Draft genome sequencing and assembly of Favolaschia claudopus CIRM-BRFM 2984 isolated from oak limbs.</title>
        <authorList>
            <person name="Navarro D."/>
            <person name="Drula E."/>
            <person name="Chaduli D."/>
            <person name="Cazenave R."/>
            <person name="Ahrendt S."/>
            <person name="Wang J."/>
            <person name="Lipzen A."/>
            <person name="Daum C."/>
            <person name="Barry K."/>
            <person name="Grigoriev I.V."/>
            <person name="Favel A."/>
            <person name="Rosso M.N."/>
            <person name="Martin F."/>
        </authorList>
    </citation>
    <scope>NUCLEOTIDE SEQUENCE [LARGE SCALE GENOMIC DNA]</scope>
    <source>
        <strain evidence="2 3">CIRM-BRFM 2984</strain>
    </source>
</reference>
<evidence type="ECO:0000313" key="3">
    <source>
        <dbReference type="Proteomes" id="UP001362999"/>
    </source>
</evidence>
<feature type="region of interest" description="Disordered" evidence="1">
    <location>
        <begin position="491"/>
        <end position="598"/>
    </location>
</feature>
<proteinExistence type="predicted"/>
<evidence type="ECO:0000313" key="2">
    <source>
        <dbReference type="EMBL" id="KAK7037867.1"/>
    </source>
</evidence>
<accession>A0AAW0CFK0</accession>
<evidence type="ECO:0000256" key="1">
    <source>
        <dbReference type="SAM" id="MobiDB-lite"/>
    </source>
</evidence>